<protein>
    <recommendedName>
        <fullName evidence="4">DUF4890 domain-containing protein</fullName>
    </recommendedName>
</protein>
<dbReference type="AlphaFoldDB" id="A0A3E1NYX3"/>
<dbReference type="EMBL" id="QTJV01000007">
    <property type="protein sequence ID" value="RFM33146.1"/>
    <property type="molecule type" value="Genomic_DNA"/>
</dbReference>
<organism evidence="2 3">
    <name type="scientific">Chitinophaga silvisoli</name>
    <dbReference type="NCBI Taxonomy" id="2291814"/>
    <lineage>
        <taxon>Bacteria</taxon>
        <taxon>Pseudomonadati</taxon>
        <taxon>Bacteroidota</taxon>
        <taxon>Chitinophagia</taxon>
        <taxon>Chitinophagales</taxon>
        <taxon>Chitinophagaceae</taxon>
        <taxon>Chitinophaga</taxon>
    </lineage>
</organism>
<feature type="chain" id="PRO_5017546025" description="DUF4890 domain-containing protein" evidence="1">
    <location>
        <begin position="24"/>
        <end position="125"/>
    </location>
</feature>
<name>A0A3E1NYX3_9BACT</name>
<evidence type="ECO:0008006" key="4">
    <source>
        <dbReference type="Google" id="ProtNLM"/>
    </source>
</evidence>
<keyword evidence="1" id="KW-0732">Signal</keyword>
<comment type="caution">
    <text evidence="2">The sequence shown here is derived from an EMBL/GenBank/DDBJ whole genome shotgun (WGS) entry which is preliminary data.</text>
</comment>
<sequence length="125" mass="14244">MKNKIGLVALFVLLLAMCQGVFAQDGSRKDQATKAMTDTMQARLSLNDDQYKKVYDINAQFLSKLGSIKQEGGGKLAKFQKLKAADQERDAALKPLLSDDQFKKFQEYKKARREEMKENYRNSKS</sequence>
<reference evidence="2 3" key="1">
    <citation type="submission" date="2018-08" db="EMBL/GenBank/DDBJ databases">
        <title>Chitinophaga sp. K20C18050901, a novel bacterium isolated from forest soil.</title>
        <authorList>
            <person name="Wang C."/>
        </authorList>
    </citation>
    <scope>NUCLEOTIDE SEQUENCE [LARGE SCALE GENOMIC DNA]</scope>
    <source>
        <strain evidence="2 3">K20C18050901</strain>
    </source>
</reference>
<dbReference type="RefSeq" id="WP_116854998.1">
    <property type="nucleotide sequence ID" value="NZ_QTJV01000007.1"/>
</dbReference>
<keyword evidence="3" id="KW-1185">Reference proteome</keyword>
<proteinExistence type="predicted"/>
<gene>
    <name evidence="2" type="ORF">DXN04_19135</name>
</gene>
<feature type="signal peptide" evidence="1">
    <location>
        <begin position="1"/>
        <end position="23"/>
    </location>
</feature>
<evidence type="ECO:0000313" key="3">
    <source>
        <dbReference type="Proteomes" id="UP000261174"/>
    </source>
</evidence>
<dbReference type="OrthoDB" id="680361at2"/>
<evidence type="ECO:0000256" key="1">
    <source>
        <dbReference type="SAM" id="SignalP"/>
    </source>
</evidence>
<accession>A0A3E1NYX3</accession>
<evidence type="ECO:0000313" key="2">
    <source>
        <dbReference type="EMBL" id="RFM33146.1"/>
    </source>
</evidence>
<dbReference type="Proteomes" id="UP000261174">
    <property type="component" value="Unassembled WGS sequence"/>
</dbReference>